<reference evidence="2" key="1">
    <citation type="submission" date="2016-07" db="EMBL/GenBank/DDBJ databases">
        <authorList>
            <person name="Bretaudeau A."/>
        </authorList>
    </citation>
    <scope>NUCLEOTIDE SEQUENCE</scope>
    <source>
        <strain evidence="2">Rice</strain>
        <tissue evidence="2">Whole body</tissue>
    </source>
</reference>
<dbReference type="AlphaFoldDB" id="A0A2H1WPN7"/>
<evidence type="ECO:0000313" key="2">
    <source>
        <dbReference type="EMBL" id="SOQ55041.1"/>
    </source>
</evidence>
<organism evidence="2">
    <name type="scientific">Spodoptera frugiperda</name>
    <name type="common">Fall armyworm</name>
    <dbReference type="NCBI Taxonomy" id="7108"/>
    <lineage>
        <taxon>Eukaryota</taxon>
        <taxon>Metazoa</taxon>
        <taxon>Ecdysozoa</taxon>
        <taxon>Arthropoda</taxon>
        <taxon>Hexapoda</taxon>
        <taxon>Insecta</taxon>
        <taxon>Pterygota</taxon>
        <taxon>Neoptera</taxon>
        <taxon>Endopterygota</taxon>
        <taxon>Lepidoptera</taxon>
        <taxon>Glossata</taxon>
        <taxon>Ditrysia</taxon>
        <taxon>Noctuoidea</taxon>
        <taxon>Noctuidae</taxon>
        <taxon>Amphipyrinae</taxon>
        <taxon>Spodoptera</taxon>
    </lineage>
</organism>
<accession>A0A2H1WPN7</accession>
<feature type="compositionally biased region" description="Basic and acidic residues" evidence="1">
    <location>
        <begin position="1"/>
        <end position="16"/>
    </location>
</feature>
<proteinExistence type="predicted"/>
<feature type="region of interest" description="Disordered" evidence="1">
    <location>
        <begin position="1"/>
        <end position="53"/>
    </location>
</feature>
<gene>
    <name evidence="2" type="ORF">SFRICE_019502</name>
</gene>
<dbReference type="EMBL" id="ODYU01010142">
    <property type="protein sequence ID" value="SOQ55041.1"/>
    <property type="molecule type" value="Genomic_DNA"/>
</dbReference>
<feature type="region of interest" description="Disordered" evidence="1">
    <location>
        <begin position="220"/>
        <end position="241"/>
    </location>
</feature>
<feature type="compositionally biased region" description="Basic and acidic residues" evidence="1">
    <location>
        <begin position="224"/>
        <end position="241"/>
    </location>
</feature>
<evidence type="ECO:0000256" key="1">
    <source>
        <dbReference type="SAM" id="MobiDB-lite"/>
    </source>
</evidence>
<sequence>MTKPEEHEAQTHHPDDYFSPPTSPPAVRRPGRSRPSTGLGARGRQTPKRVPVTGGCARRMKWFQTINENVMRAYYGATEGETNLTAYREKMLSMFQVLDPSVNVSAQRLSDQVQRLDKAALNRLRLETVHNRVVFASPQSVAPTVSQNLKLTTSVPGWEDDRVEQVSTQCNERMRSALEAENLYDTQSILYYSIEAVAVCRVANVRISNLNAAVRPKPAVRPAVDWERSNQDVTDGRRSGDDATNTFWRNIWSVPVSHTEDD</sequence>
<name>A0A2H1WPN7_SPOFR</name>
<protein>
    <submittedName>
        <fullName evidence="2">SFRICE_019502</fullName>
    </submittedName>
</protein>